<feature type="domain" description="Phosphofurin acidic cluster sorting protein 1/2 C-terminal" evidence="1">
    <location>
        <begin position="23"/>
        <end position="221"/>
    </location>
</feature>
<dbReference type="OrthoDB" id="28829at2759"/>
<evidence type="ECO:0000313" key="3">
    <source>
        <dbReference type="Proteomes" id="UP001149090"/>
    </source>
</evidence>
<dbReference type="EMBL" id="JAPDFW010000102">
    <property type="protein sequence ID" value="KAJ5069816.1"/>
    <property type="molecule type" value="Genomic_DNA"/>
</dbReference>
<evidence type="ECO:0000259" key="1">
    <source>
        <dbReference type="Pfam" id="PF10254"/>
    </source>
</evidence>
<sequence length="380" mass="44292">MNEENKSLKSSLKKSNSANSYPLMENIFLLKAGKRRTQKLLPWINLSSLQGKLIWIQNFLDIQQTFSTVVKYQQKIKTNRTPFKIVVLGSDVFITEILRSYVDILSKTQKPLELIKFYILPIGKKIDIALHIASLDSQYRTLFIHSNWKNLFDEQEKFTNQEIEFIVSSMDKYIYGGKYTTLLNINEAFLTIKGEDSDSLIIQKTIPFLKSMKIGEQKDFEKQNEHVSEPPRVSLDYWVRHQKDKKEIKEKDEKKKESKKERKDKKITKHVTLEFVVATPLRTIALALKLDQNELPISGESFSLLTVYTDKKRNLSSKKETKYQRRALQISKLLAKTLDNKKGFVVNIDSIDWTGVSLITIRPQWNSQTKYFPLAVFNKV</sequence>
<comment type="caution">
    <text evidence="2">The sequence shown here is derived from an EMBL/GenBank/DDBJ whole genome shotgun (WGS) entry which is preliminary data.</text>
</comment>
<proteinExistence type="predicted"/>
<organism evidence="2 3">
    <name type="scientific">Anaeramoeba ignava</name>
    <name type="common">Anaerobic marine amoeba</name>
    <dbReference type="NCBI Taxonomy" id="1746090"/>
    <lineage>
        <taxon>Eukaryota</taxon>
        <taxon>Metamonada</taxon>
        <taxon>Anaeramoebidae</taxon>
        <taxon>Anaeramoeba</taxon>
    </lineage>
</organism>
<accession>A0A9Q0LB52</accession>
<dbReference type="PANTHER" id="PTHR13280">
    <property type="entry name" value="PHOSPHOFURIN ACIDIC CLUSTER SORTING PROTEIN"/>
    <property type="match status" value="1"/>
</dbReference>
<dbReference type="Proteomes" id="UP001149090">
    <property type="component" value="Unassembled WGS sequence"/>
</dbReference>
<dbReference type="PANTHER" id="PTHR13280:SF17">
    <property type="entry name" value="KRUEPPEL TARGET AT 95D, ISOFORM A"/>
    <property type="match status" value="1"/>
</dbReference>
<reference evidence="2" key="1">
    <citation type="submission" date="2022-10" db="EMBL/GenBank/DDBJ databases">
        <title>Novel sulphate-reducing endosymbionts in the free-living metamonad Anaeramoeba.</title>
        <authorList>
            <person name="Jerlstrom-Hultqvist J."/>
            <person name="Cepicka I."/>
            <person name="Gallot-Lavallee L."/>
            <person name="Salas-Leiva D."/>
            <person name="Curtis B.A."/>
            <person name="Zahonova K."/>
            <person name="Pipaliya S."/>
            <person name="Dacks J."/>
            <person name="Roger A.J."/>
        </authorList>
    </citation>
    <scope>NUCLEOTIDE SEQUENCE</scope>
    <source>
        <strain evidence="2">BMAN</strain>
    </source>
</reference>
<dbReference type="AlphaFoldDB" id="A0A9Q0LB52"/>
<gene>
    <name evidence="2" type="ORF">M0811_11478</name>
</gene>
<keyword evidence="3" id="KW-1185">Reference proteome</keyword>
<name>A0A9Q0LB52_ANAIG</name>
<dbReference type="Pfam" id="PF10254">
    <property type="entry name" value="Pacs-1"/>
    <property type="match status" value="2"/>
</dbReference>
<evidence type="ECO:0000313" key="2">
    <source>
        <dbReference type="EMBL" id="KAJ5069816.1"/>
    </source>
</evidence>
<protein>
    <submittedName>
        <fullName evidence="2">Phosphofurin acidic cluster sorting protein</fullName>
    </submittedName>
</protein>
<dbReference type="InterPro" id="IPR019381">
    <property type="entry name" value="PACS1/2_C"/>
</dbReference>
<feature type="domain" description="Phosphofurin acidic cluster sorting protein 1/2 C-terminal" evidence="1">
    <location>
        <begin position="228"/>
        <end position="378"/>
    </location>
</feature>